<dbReference type="PIRSF" id="PIRSF000728">
    <property type="entry name" value="NAGK"/>
    <property type="match status" value="1"/>
</dbReference>
<keyword evidence="3 9" id="KW-0028">Amino-acid biosynthesis</keyword>
<comment type="pathway">
    <text evidence="1 9">Amino-acid biosynthesis; L-arginine biosynthesis; N(2)-acetyl-L-ornithine from L-glutamate: step 2/4.</text>
</comment>
<dbReference type="RefSeq" id="WP_093214168.1">
    <property type="nucleotide sequence ID" value="NZ_FNFL01000003.1"/>
</dbReference>
<dbReference type="Proteomes" id="UP000198694">
    <property type="component" value="Unassembled WGS sequence"/>
</dbReference>
<gene>
    <name evidence="9" type="primary">argB</name>
    <name evidence="11" type="ORF">SAMN05216243_2274</name>
</gene>
<evidence type="ECO:0000256" key="8">
    <source>
        <dbReference type="ARBA" id="ARBA00048141"/>
    </source>
</evidence>
<dbReference type="EMBL" id="FNFL01000003">
    <property type="protein sequence ID" value="SDK19633.1"/>
    <property type="molecule type" value="Genomic_DNA"/>
</dbReference>
<dbReference type="GO" id="GO:0005737">
    <property type="term" value="C:cytoplasm"/>
    <property type="evidence" value="ECO:0007669"/>
    <property type="project" value="UniProtKB-SubCell"/>
</dbReference>
<accession>A0A1G8ZX47</accession>
<comment type="catalytic activity">
    <reaction evidence="8 9">
        <text>N-acetyl-L-glutamate + ATP = N-acetyl-L-glutamyl 5-phosphate + ADP</text>
        <dbReference type="Rhea" id="RHEA:14629"/>
        <dbReference type="ChEBI" id="CHEBI:30616"/>
        <dbReference type="ChEBI" id="CHEBI:44337"/>
        <dbReference type="ChEBI" id="CHEBI:57936"/>
        <dbReference type="ChEBI" id="CHEBI:456216"/>
        <dbReference type="EC" id="2.7.2.8"/>
    </reaction>
</comment>
<comment type="similarity">
    <text evidence="9">Belongs to the acetylglutamate kinase family. ArgB subfamily.</text>
</comment>
<dbReference type="GO" id="GO:0003991">
    <property type="term" value="F:acetylglutamate kinase activity"/>
    <property type="evidence" value="ECO:0007669"/>
    <property type="project" value="UniProtKB-UniRule"/>
</dbReference>
<dbReference type="GO" id="GO:0005524">
    <property type="term" value="F:ATP binding"/>
    <property type="evidence" value="ECO:0007669"/>
    <property type="project" value="UniProtKB-UniRule"/>
</dbReference>
<feature type="binding site" evidence="9">
    <location>
        <position position="63"/>
    </location>
    <ligand>
        <name>substrate</name>
    </ligand>
</feature>
<dbReference type="NCBIfam" id="TIGR00761">
    <property type="entry name" value="argB"/>
    <property type="match status" value="1"/>
</dbReference>
<evidence type="ECO:0000256" key="5">
    <source>
        <dbReference type="ARBA" id="ARBA00022741"/>
    </source>
</evidence>
<organism evidence="11 12">
    <name type="scientific">Sediminibacillus albus</name>
    <dbReference type="NCBI Taxonomy" id="407036"/>
    <lineage>
        <taxon>Bacteria</taxon>
        <taxon>Bacillati</taxon>
        <taxon>Bacillota</taxon>
        <taxon>Bacilli</taxon>
        <taxon>Bacillales</taxon>
        <taxon>Bacillaceae</taxon>
        <taxon>Sediminibacillus</taxon>
    </lineage>
</organism>
<feature type="domain" description="Aspartate/glutamate/uridylate kinase" evidence="10">
    <location>
        <begin position="3"/>
        <end position="237"/>
    </location>
</feature>
<dbReference type="UniPathway" id="UPA00068">
    <property type="reaction ID" value="UER00107"/>
</dbReference>
<evidence type="ECO:0000256" key="1">
    <source>
        <dbReference type="ARBA" id="ARBA00004828"/>
    </source>
</evidence>
<keyword evidence="4 9" id="KW-0808">Transferase</keyword>
<feature type="site" description="Transition state stabilizer" evidence="9">
    <location>
        <position position="7"/>
    </location>
</feature>
<dbReference type="InterPro" id="IPR004662">
    <property type="entry name" value="AcgluKinase_fam"/>
</dbReference>
<evidence type="ECO:0000313" key="11">
    <source>
        <dbReference type="EMBL" id="SDK19633.1"/>
    </source>
</evidence>
<dbReference type="InterPro" id="IPR037528">
    <property type="entry name" value="ArgB"/>
</dbReference>
<proteinExistence type="inferred from homology"/>
<dbReference type="STRING" id="407036.SAMN05216243_2274"/>
<keyword evidence="9" id="KW-0963">Cytoplasm</keyword>
<keyword evidence="2 9" id="KW-0055">Arginine biosynthesis</keyword>
<evidence type="ECO:0000256" key="7">
    <source>
        <dbReference type="ARBA" id="ARBA00022840"/>
    </source>
</evidence>
<keyword evidence="7 9" id="KW-0067">ATP-binding</keyword>
<reference evidence="11 12" key="1">
    <citation type="submission" date="2016-10" db="EMBL/GenBank/DDBJ databases">
        <authorList>
            <person name="de Groot N.N."/>
        </authorList>
    </citation>
    <scope>NUCLEOTIDE SEQUENCE [LARGE SCALE GENOMIC DNA]</scope>
    <source>
        <strain evidence="11 12">CGMCC 1.6502</strain>
    </source>
</reference>
<name>A0A1G8ZX47_9BACI</name>
<dbReference type="OrthoDB" id="9803155at2"/>
<dbReference type="SUPFAM" id="SSF53633">
    <property type="entry name" value="Carbamate kinase-like"/>
    <property type="match status" value="1"/>
</dbReference>
<dbReference type="Gene3D" id="3.40.1160.10">
    <property type="entry name" value="Acetylglutamate kinase-like"/>
    <property type="match status" value="1"/>
</dbReference>
<dbReference type="GO" id="GO:0042450">
    <property type="term" value="P:L-arginine biosynthetic process via ornithine"/>
    <property type="evidence" value="ECO:0007669"/>
    <property type="project" value="UniProtKB-UniRule"/>
</dbReference>
<dbReference type="FunFam" id="3.40.1160.10:FF:000004">
    <property type="entry name" value="Acetylglutamate kinase"/>
    <property type="match status" value="1"/>
</dbReference>
<evidence type="ECO:0000259" key="10">
    <source>
        <dbReference type="Pfam" id="PF00696"/>
    </source>
</evidence>
<evidence type="ECO:0000256" key="6">
    <source>
        <dbReference type="ARBA" id="ARBA00022777"/>
    </source>
</evidence>
<keyword evidence="5 9" id="KW-0547">Nucleotide-binding</keyword>
<comment type="function">
    <text evidence="9">Catalyzes the ATP-dependent phosphorylation of N-acetyl-L-glutamate.</text>
</comment>
<dbReference type="PANTHER" id="PTHR23342:SF0">
    <property type="entry name" value="N-ACETYLGLUTAMATE SYNTHASE, MITOCHONDRIAL"/>
    <property type="match status" value="1"/>
</dbReference>
<feature type="binding site" evidence="9">
    <location>
        <begin position="41"/>
        <end position="42"/>
    </location>
    <ligand>
        <name>substrate</name>
    </ligand>
</feature>
<evidence type="ECO:0000256" key="2">
    <source>
        <dbReference type="ARBA" id="ARBA00022571"/>
    </source>
</evidence>
<dbReference type="HAMAP" id="MF_00082">
    <property type="entry name" value="ArgB"/>
    <property type="match status" value="1"/>
</dbReference>
<dbReference type="Pfam" id="PF00696">
    <property type="entry name" value="AA_kinase"/>
    <property type="match status" value="1"/>
</dbReference>
<dbReference type="PANTHER" id="PTHR23342">
    <property type="entry name" value="N-ACETYLGLUTAMATE SYNTHASE"/>
    <property type="match status" value="1"/>
</dbReference>
<protein>
    <recommendedName>
        <fullName evidence="9">Acetylglutamate kinase</fullName>
        <ecNumber evidence="9">2.7.2.8</ecNumber>
    </recommendedName>
    <alternativeName>
        <fullName evidence="9">N-acetyl-L-glutamate 5-phosphotransferase</fullName>
    </alternativeName>
    <alternativeName>
        <fullName evidence="9">NAG kinase</fullName>
        <shortName evidence="9">NAGK</shortName>
    </alternativeName>
</protein>
<dbReference type="InterPro" id="IPR001048">
    <property type="entry name" value="Asp/Glu/Uridylate_kinase"/>
</dbReference>
<evidence type="ECO:0000313" key="12">
    <source>
        <dbReference type="Proteomes" id="UP000198694"/>
    </source>
</evidence>
<evidence type="ECO:0000256" key="9">
    <source>
        <dbReference type="HAMAP-Rule" id="MF_00082"/>
    </source>
</evidence>
<dbReference type="AlphaFoldDB" id="A0A1G8ZX47"/>
<keyword evidence="12" id="KW-1185">Reference proteome</keyword>
<sequence length="266" mass="28044">MNYLVIKCGGSVFEKLPFSFYQNITKIQRHGYFQPVIVHGGGPLISRLLEKTGVKSSFIDGLRVTTEEVLDVVEMALSGTMNKQIVANLYKAGGSGFGLSGIDGSLLTAVPAGDGSLGYVGNVAFVDDTVIDNLAAKEFIPVVSPIAMDSTGQKYNINADVAAASIAEALKAKLCFISDIPGILIDKDGEQAVLHQAASNEIEQLIIAGVIKGGMIPKVRSALRALENQVPEAAILNGLDPDSLMAFAKGEEIGTKIMLNTEAGYV</sequence>
<evidence type="ECO:0000256" key="3">
    <source>
        <dbReference type="ARBA" id="ARBA00022605"/>
    </source>
</evidence>
<dbReference type="EC" id="2.7.2.8" evidence="9"/>
<dbReference type="CDD" id="cd04238">
    <property type="entry name" value="AAK_NAGK-like"/>
    <property type="match status" value="1"/>
</dbReference>
<comment type="subcellular location">
    <subcellularLocation>
        <location evidence="9">Cytoplasm</location>
    </subcellularLocation>
</comment>
<feature type="site" description="Transition state stabilizer" evidence="9">
    <location>
        <position position="218"/>
    </location>
</feature>
<evidence type="ECO:0000256" key="4">
    <source>
        <dbReference type="ARBA" id="ARBA00022679"/>
    </source>
</evidence>
<keyword evidence="6 9" id="KW-0418">Kinase</keyword>
<dbReference type="InterPro" id="IPR036393">
    <property type="entry name" value="AceGlu_kinase-like_sf"/>
</dbReference>
<feature type="binding site" evidence="9">
    <location>
        <position position="156"/>
    </location>
    <ligand>
        <name>substrate</name>
    </ligand>
</feature>